<dbReference type="Gene3D" id="3.90.190.10">
    <property type="entry name" value="Protein tyrosine phosphatase superfamily"/>
    <property type="match status" value="1"/>
</dbReference>
<gene>
    <name evidence="2" type="ORF">OXX778_LOCUS7104</name>
</gene>
<dbReference type="InterPro" id="IPR000340">
    <property type="entry name" value="Dual-sp_phosphatase_cat-dom"/>
</dbReference>
<organism evidence="2 3">
    <name type="scientific">Brachionus calyciflorus</name>
    <dbReference type="NCBI Taxonomy" id="104777"/>
    <lineage>
        <taxon>Eukaryota</taxon>
        <taxon>Metazoa</taxon>
        <taxon>Spiralia</taxon>
        <taxon>Gnathifera</taxon>
        <taxon>Rotifera</taxon>
        <taxon>Eurotatoria</taxon>
        <taxon>Monogononta</taxon>
        <taxon>Pseudotrocha</taxon>
        <taxon>Ploima</taxon>
        <taxon>Brachionidae</taxon>
        <taxon>Brachionus</taxon>
    </lineage>
</organism>
<dbReference type="EMBL" id="CAJNOC010000885">
    <property type="protein sequence ID" value="CAF0813670.1"/>
    <property type="molecule type" value="Genomic_DNA"/>
</dbReference>
<evidence type="ECO:0000313" key="3">
    <source>
        <dbReference type="Proteomes" id="UP000663879"/>
    </source>
</evidence>
<dbReference type="PROSITE" id="PS50056">
    <property type="entry name" value="TYR_PHOSPHATASE_2"/>
    <property type="match status" value="1"/>
</dbReference>
<dbReference type="OrthoDB" id="19045at2759"/>
<dbReference type="Proteomes" id="UP000663879">
    <property type="component" value="Unassembled WGS sequence"/>
</dbReference>
<comment type="caution">
    <text evidence="2">The sequence shown here is derived from an EMBL/GenBank/DDBJ whole genome shotgun (WGS) entry which is preliminary data.</text>
</comment>
<dbReference type="SUPFAM" id="SSF52799">
    <property type="entry name" value="(Phosphotyrosine protein) phosphatases II"/>
    <property type="match status" value="1"/>
</dbReference>
<reference evidence="2" key="1">
    <citation type="submission" date="2021-02" db="EMBL/GenBank/DDBJ databases">
        <authorList>
            <person name="Nowell W R."/>
        </authorList>
    </citation>
    <scope>NUCLEOTIDE SEQUENCE</scope>
    <source>
        <strain evidence="2">Ploen Becks lab</strain>
    </source>
</reference>
<protein>
    <recommendedName>
        <fullName evidence="1">Tyrosine specific protein phosphatases domain-containing protein</fullName>
    </recommendedName>
</protein>
<proteinExistence type="predicted"/>
<keyword evidence="3" id="KW-1185">Reference proteome</keyword>
<dbReference type="AlphaFoldDB" id="A0A813TM36"/>
<dbReference type="Pfam" id="PF00782">
    <property type="entry name" value="DSPc"/>
    <property type="match status" value="1"/>
</dbReference>
<evidence type="ECO:0000313" key="2">
    <source>
        <dbReference type="EMBL" id="CAF0813670.1"/>
    </source>
</evidence>
<dbReference type="InterPro" id="IPR029021">
    <property type="entry name" value="Prot-tyrosine_phosphatase-like"/>
</dbReference>
<feature type="domain" description="Tyrosine specific protein phosphatases" evidence="1">
    <location>
        <begin position="75"/>
        <end position="140"/>
    </location>
</feature>
<sequence>MSTQYAMPPYFTWLVDNVLAVSAHPFHHTHLNYLKLNKIETVVSFDDQNQTPFHTNPFMKVVRFSNNSLSLNDCINFVYLVENAKLRREGVLVHCVKGEERAAVLSICFLVKLWQCRPDFAINYYRTIRPSSLEKREFEELVFEFYNRVSSSFVNLTHKDLKWTRDTEFLGKNLDMFVNQPIPDSYQQRIQH</sequence>
<accession>A0A813TM36</accession>
<dbReference type="InterPro" id="IPR000387">
    <property type="entry name" value="Tyr_Pase_dom"/>
</dbReference>
<name>A0A813TM36_9BILA</name>
<evidence type="ECO:0000259" key="1">
    <source>
        <dbReference type="PROSITE" id="PS50056"/>
    </source>
</evidence>